<accession>A0A7T4EGP9</accession>
<evidence type="ECO:0000313" key="1">
    <source>
        <dbReference type="EMBL" id="QQB47051.1"/>
    </source>
</evidence>
<dbReference type="InterPro" id="IPR036388">
    <property type="entry name" value="WH-like_DNA-bd_sf"/>
</dbReference>
<dbReference type="AlphaFoldDB" id="A0A7T4EGP9"/>
<dbReference type="Pfam" id="PF12840">
    <property type="entry name" value="HTH_20"/>
    <property type="match status" value="1"/>
</dbReference>
<evidence type="ECO:0000313" key="2">
    <source>
        <dbReference type="Proteomes" id="UP000596145"/>
    </source>
</evidence>
<dbReference type="Proteomes" id="UP000596145">
    <property type="component" value="Chromosome"/>
</dbReference>
<reference evidence="1 2" key="1">
    <citation type="submission" date="2020-12" db="EMBL/GenBank/DDBJ databases">
        <title>FDA dAtabase for Regulatory Grade micrObial Sequences (FDA-ARGOS): Supporting development and validation of Infectious Disease Dx tests.</title>
        <authorList>
            <person name="Sproer C."/>
            <person name="Gronow S."/>
            <person name="Severitt S."/>
            <person name="Schroder I."/>
            <person name="Tallon L."/>
            <person name="Sadzewicz L."/>
            <person name="Zhao X."/>
            <person name="Boylan J."/>
            <person name="Ott S."/>
            <person name="Bowen H."/>
            <person name="Vavikolanu K."/>
            <person name="Mehta A."/>
            <person name="Aluvathingal J."/>
            <person name="Nadendla S."/>
            <person name="Lowell S."/>
            <person name="Myers T."/>
            <person name="Yan Y."/>
            <person name="Sichtig H."/>
        </authorList>
    </citation>
    <scope>NUCLEOTIDE SEQUENCE [LARGE SCALE GENOMIC DNA]</scope>
    <source>
        <strain evidence="1 2">FDAARGOS_1053</strain>
    </source>
</reference>
<dbReference type="OrthoDB" id="3399802at2"/>
<proteinExistence type="predicted"/>
<dbReference type="EMBL" id="CP066007">
    <property type="protein sequence ID" value="QQB47051.1"/>
    <property type="molecule type" value="Genomic_DNA"/>
</dbReference>
<dbReference type="SUPFAM" id="SSF46785">
    <property type="entry name" value="Winged helix' DNA-binding domain"/>
    <property type="match status" value="1"/>
</dbReference>
<dbReference type="Gene3D" id="1.10.10.10">
    <property type="entry name" value="Winged helix-like DNA-binding domain superfamily/Winged helix DNA-binding domain"/>
    <property type="match status" value="1"/>
</dbReference>
<dbReference type="RefSeq" id="WP_084037136.1">
    <property type="nucleotide sequence ID" value="NZ_CP066007.1"/>
</dbReference>
<dbReference type="InterPro" id="IPR036390">
    <property type="entry name" value="WH_DNA-bd_sf"/>
</dbReference>
<dbReference type="GeneID" id="92761145"/>
<gene>
    <name evidence="1" type="ORF">I6I10_03845</name>
</gene>
<organism evidence="1 2">
    <name type="scientific">Corynebacterium glucuronolyticum</name>
    <dbReference type="NCBI Taxonomy" id="39791"/>
    <lineage>
        <taxon>Bacteria</taxon>
        <taxon>Bacillati</taxon>
        <taxon>Actinomycetota</taxon>
        <taxon>Actinomycetes</taxon>
        <taxon>Mycobacteriales</taxon>
        <taxon>Corynebacteriaceae</taxon>
        <taxon>Corynebacterium</taxon>
    </lineage>
</organism>
<protein>
    <submittedName>
        <fullName evidence="1">Transcriptional regulator</fullName>
    </submittedName>
</protein>
<name>A0A7T4EGP9_9CORY</name>
<sequence length="208" mass="22735">MPNKPPRSSAEMTADHFALSPKQKIVLDVLQDFPDGARASDIAELLGVHINTVRGHLDELVESRAVETITAAASGRGRPSLLFRSRVPNSDDLNAQHVALIEELTHNMSYEDGLELGRSWAKRLGLAGSTDEDNLIALLHRLGFTPQRRGETIHLNSCPFVHDGHMPGIAICAIHEGFIRTSLRMADESIDVTPLGGDGYCTLRVIQD</sequence>